<feature type="region of interest" description="Disordered" evidence="6">
    <location>
        <begin position="301"/>
        <end position="334"/>
    </location>
</feature>
<accession>A0ABW3YHI6</accession>
<dbReference type="Pfam" id="PF00486">
    <property type="entry name" value="Trans_reg_C"/>
    <property type="match status" value="1"/>
</dbReference>
<sequence length="334" mass="36863">MRFRILGTPHLENTPGCGGRRVTLIAAMLAANVNKTVSLDRLIDAIWESSPPMTAREQVQNCVSLLRRRLARTPDDISITRWGLGYRLNANPYTVDARRFEGEVAVATELVAGNRPEAAKETLRRALNLWSGPALDGLEPVELRAYANRLDEMRMRATEQLIQLEIQTGRHDEAIAELRSLTRLHPLRESYMMLLTDALMHSGRQSEALAAYRTYADLLMTEMGAGPGPDAQARELEILQALDQPMSLPVSTDHRQSSQTNPVTLGPGDVAGSNRTETELLHHLNTAVSHLQAAFRLVGQAQHPGPGHRPEPEPEPSNVIGETPVAPAFHQPLM</sequence>
<keyword evidence="4" id="KW-0804">Transcription</keyword>
<dbReference type="InterPro" id="IPR011990">
    <property type="entry name" value="TPR-like_helical_dom_sf"/>
</dbReference>
<dbReference type="Gene3D" id="1.25.40.10">
    <property type="entry name" value="Tetratricopeptide repeat domain"/>
    <property type="match status" value="1"/>
</dbReference>
<dbReference type="SUPFAM" id="SSF48452">
    <property type="entry name" value="TPR-like"/>
    <property type="match status" value="1"/>
</dbReference>
<keyword evidence="3 5" id="KW-0238">DNA-binding</keyword>
<keyword evidence="2" id="KW-0805">Transcription regulation</keyword>
<feature type="region of interest" description="Disordered" evidence="6">
    <location>
        <begin position="249"/>
        <end position="269"/>
    </location>
</feature>
<proteinExistence type="inferred from homology"/>
<evidence type="ECO:0000256" key="2">
    <source>
        <dbReference type="ARBA" id="ARBA00023015"/>
    </source>
</evidence>
<dbReference type="PROSITE" id="PS51755">
    <property type="entry name" value="OMPR_PHOB"/>
    <property type="match status" value="1"/>
</dbReference>
<evidence type="ECO:0000256" key="1">
    <source>
        <dbReference type="ARBA" id="ARBA00005820"/>
    </source>
</evidence>
<evidence type="ECO:0000313" key="9">
    <source>
        <dbReference type="Proteomes" id="UP001597260"/>
    </source>
</evidence>
<dbReference type="Proteomes" id="UP001597260">
    <property type="component" value="Unassembled WGS sequence"/>
</dbReference>
<evidence type="ECO:0000256" key="3">
    <source>
        <dbReference type="ARBA" id="ARBA00023125"/>
    </source>
</evidence>
<feature type="domain" description="OmpR/PhoB-type" evidence="7">
    <location>
        <begin position="1"/>
        <end position="90"/>
    </location>
</feature>
<comment type="caution">
    <text evidence="8">The sequence shown here is derived from an EMBL/GenBank/DDBJ whole genome shotgun (WGS) entry which is preliminary data.</text>
</comment>
<dbReference type="InterPro" id="IPR001867">
    <property type="entry name" value="OmpR/PhoB-type_DNA-bd"/>
</dbReference>
<dbReference type="PANTHER" id="PTHR35807:SF1">
    <property type="entry name" value="TRANSCRIPTIONAL REGULATOR REDD"/>
    <property type="match status" value="1"/>
</dbReference>
<gene>
    <name evidence="8" type="ORF">ACFQ4H_18560</name>
</gene>
<dbReference type="SMART" id="SM00862">
    <property type="entry name" value="Trans_reg_C"/>
    <property type="match status" value="1"/>
</dbReference>
<dbReference type="SMART" id="SM01043">
    <property type="entry name" value="BTAD"/>
    <property type="match status" value="1"/>
</dbReference>
<dbReference type="InterPro" id="IPR051677">
    <property type="entry name" value="AfsR-DnrI-RedD_regulator"/>
</dbReference>
<protein>
    <submittedName>
        <fullName evidence="8">BTAD domain-containing putative transcriptional regulator</fullName>
    </submittedName>
</protein>
<dbReference type="InterPro" id="IPR036388">
    <property type="entry name" value="WH-like_DNA-bd_sf"/>
</dbReference>
<organism evidence="8 9">
    <name type="scientific">Micromonospora sonneratiae</name>
    <dbReference type="NCBI Taxonomy" id="1184706"/>
    <lineage>
        <taxon>Bacteria</taxon>
        <taxon>Bacillati</taxon>
        <taxon>Actinomycetota</taxon>
        <taxon>Actinomycetes</taxon>
        <taxon>Micromonosporales</taxon>
        <taxon>Micromonosporaceae</taxon>
        <taxon>Micromonospora</taxon>
    </lineage>
</organism>
<dbReference type="CDD" id="cd15831">
    <property type="entry name" value="BTAD"/>
    <property type="match status" value="1"/>
</dbReference>
<dbReference type="InterPro" id="IPR005158">
    <property type="entry name" value="BTAD"/>
</dbReference>
<dbReference type="Gene3D" id="1.10.10.10">
    <property type="entry name" value="Winged helix-like DNA-binding domain superfamily/Winged helix DNA-binding domain"/>
    <property type="match status" value="1"/>
</dbReference>
<dbReference type="InterPro" id="IPR016032">
    <property type="entry name" value="Sig_transdc_resp-reg_C-effctor"/>
</dbReference>
<dbReference type="PANTHER" id="PTHR35807">
    <property type="entry name" value="TRANSCRIPTIONAL REGULATOR REDD-RELATED"/>
    <property type="match status" value="1"/>
</dbReference>
<evidence type="ECO:0000259" key="7">
    <source>
        <dbReference type="PROSITE" id="PS51755"/>
    </source>
</evidence>
<keyword evidence="9" id="KW-1185">Reference proteome</keyword>
<reference evidence="9" key="1">
    <citation type="journal article" date="2019" name="Int. J. Syst. Evol. Microbiol.">
        <title>The Global Catalogue of Microorganisms (GCM) 10K type strain sequencing project: providing services to taxonomists for standard genome sequencing and annotation.</title>
        <authorList>
            <consortium name="The Broad Institute Genomics Platform"/>
            <consortium name="The Broad Institute Genome Sequencing Center for Infectious Disease"/>
            <person name="Wu L."/>
            <person name="Ma J."/>
        </authorList>
    </citation>
    <scope>NUCLEOTIDE SEQUENCE [LARGE SCALE GENOMIC DNA]</scope>
    <source>
        <strain evidence="9">JCM 31037</strain>
    </source>
</reference>
<evidence type="ECO:0000256" key="4">
    <source>
        <dbReference type="ARBA" id="ARBA00023163"/>
    </source>
</evidence>
<name>A0ABW3YHI6_9ACTN</name>
<evidence type="ECO:0000256" key="5">
    <source>
        <dbReference type="PROSITE-ProRule" id="PRU01091"/>
    </source>
</evidence>
<evidence type="ECO:0000256" key="6">
    <source>
        <dbReference type="SAM" id="MobiDB-lite"/>
    </source>
</evidence>
<dbReference type="Pfam" id="PF03704">
    <property type="entry name" value="BTAD"/>
    <property type="match status" value="1"/>
</dbReference>
<comment type="similarity">
    <text evidence="1">Belongs to the AfsR/DnrI/RedD regulatory family.</text>
</comment>
<dbReference type="EMBL" id="JBHTMP010000027">
    <property type="protein sequence ID" value="MFD1323096.1"/>
    <property type="molecule type" value="Genomic_DNA"/>
</dbReference>
<feature type="DNA-binding region" description="OmpR/PhoB-type" evidence="5">
    <location>
        <begin position="1"/>
        <end position="90"/>
    </location>
</feature>
<dbReference type="RefSeq" id="WP_377572244.1">
    <property type="nucleotide sequence ID" value="NZ_JBHTMP010000027.1"/>
</dbReference>
<evidence type="ECO:0000313" key="8">
    <source>
        <dbReference type="EMBL" id="MFD1323096.1"/>
    </source>
</evidence>
<dbReference type="SUPFAM" id="SSF46894">
    <property type="entry name" value="C-terminal effector domain of the bipartite response regulators"/>
    <property type="match status" value="1"/>
</dbReference>